<keyword evidence="2" id="KW-1185">Reference proteome</keyword>
<dbReference type="PANTHER" id="PTHR14222:SF2">
    <property type="entry name" value="CONDENSIN COMPLEX SUBUNIT 1"/>
    <property type="match status" value="1"/>
</dbReference>
<dbReference type="Gramene" id="PGSC0003DMT400053766">
    <property type="protein sequence ID" value="PGSC0003DMT400053766"/>
    <property type="gene ID" value="PGSC0003DMG400020858"/>
</dbReference>
<dbReference type="STRING" id="4113.M1BVF5"/>
<protein>
    <submittedName>
        <fullName evidence="1">Condensin complex subunit 1</fullName>
    </submittedName>
</protein>
<dbReference type="InterPro" id="IPR026971">
    <property type="entry name" value="CND1/NCAPD3"/>
</dbReference>
<evidence type="ECO:0000313" key="1">
    <source>
        <dbReference type="EnsemblPlants" id="PGSC0003DMT400053766"/>
    </source>
</evidence>
<dbReference type="PANTHER" id="PTHR14222">
    <property type="entry name" value="CONDENSIN"/>
    <property type="match status" value="1"/>
</dbReference>
<organism evidence="1 2">
    <name type="scientific">Solanum tuberosum</name>
    <name type="common">Potato</name>
    <dbReference type="NCBI Taxonomy" id="4113"/>
    <lineage>
        <taxon>Eukaryota</taxon>
        <taxon>Viridiplantae</taxon>
        <taxon>Streptophyta</taxon>
        <taxon>Embryophyta</taxon>
        <taxon>Tracheophyta</taxon>
        <taxon>Spermatophyta</taxon>
        <taxon>Magnoliopsida</taxon>
        <taxon>eudicotyledons</taxon>
        <taxon>Gunneridae</taxon>
        <taxon>Pentapetalae</taxon>
        <taxon>asterids</taxon>
        <taxon>lamiids</taxon>
        <taxon>Solanales</taxon>
        <taxon>Solanaceae</taxon>
        <taxon>Solanoideae</taxon>
        <taxon>Solaneae</taxon>
        <taxon>Solanum</taxon>
    </lineage>
</organism>
<dbReference type="InParanoid" id="M1BVF5"/>
<dbReference type="PaxDb" id="4113-PGSC0003DMT400053766"/>
<dbReference type="Proteomes" id="UP000011115">
    <property type="component" value="Unassembled WGS sequence"/>
</dbReference>
<dbReference type="EnsemblPlants" id="PGSC0003DMT400053766">
    <property type="protein sequence ID" value="PGSC0003DMT400053766"/>
    <property type="gene ID" value="PGSC0003DMG400020858"/>
</dbReference>
<sequence length="129" mass="14793">MEEQDVFDLVYSLMKEFPCLTPGCKLNLVESLRSNISVLLRTVDSLWRVSLKKDGNVDEERNDSEEDECSLADRVASSQNAFQIYTFFLIHIVLIDKSKSSSNNITKVYVLRSKARTLTGKKEQNKLKK</sequence>
<accession>M1BVF5</accession>
<dbReference type="GO" id="GO:0007076">
    <property type="term" value="P:mitotic chromosome condensation"/>
    <property type="evidence" value="ECO:0007669"/>
    <property type="project" value="InterPro"/>
</dbReference>
<dbReference type="AlphaFoldDB" id="M1BVF5"/>
<dbReference type="eggNOG" id="KOG0414">
    <property type="taxonomic scope" value="Eukaryota"/>
</dbReference>
<proteinExistence type="predicted"/>
<name>M1BVF5_SOLTU</name>
<dbReference type="HOGENOM" id="CLU_160315_0_0_1"/>
<reference evidence="1" key="2">
    <citation type="submission" date="2015-06" db="UniProtKB">
        <authorList>
            <consortium name="EnsemblPlants"/>
        </authorList>
    </citation>
    <scope>IDENTIFICATION</scope>
    <source>
        <strain evidence="1">DM1-3 516 R44</strain>
    </source>
</reference>
<reference evidence="2" key="1">
    <citation type="journal article" date="2011" name="Nature">
        <title>Genome sequence and analysis of the tuber crop potato.</title>
        <authorList>
            <consortium name="The Potato Genome Sequencing Consortium"/>
        </authorList>
    </citation>
    <scope>NUCLEOTIDE SEQUENCE [LARGE SCALE GENOMIC DNA]</scope>
    <source>
        <strain evidence="2">cv. DM1-3 516 R44</strain>
    </source>
</reference>
<evidence type="ECO:0000313" key="2">
    <source>
        <dbReference type="Proteomes" id="UP000011115"/>
    </source>
</evidence>